<evidence type="ECO:0000313" key="2">
    <source>
        <dbReference type="EMBL" id="TDD25695.1"/>
    </source>
</evidence>
<keyword evidence="3" id="KW-1185">Reference proteome</keyword>
<reference evidence="2 3" key="1">
    <citation type="submission" date="2019-03" db="EMBL/GenBank/DDBJ databases">
        <title>Draft genome sequences of novel Actinobacteria.</title>
        <authorList>
            <person name="Sahin N."/>
            <person name="Ay H."/>
            <person name="Saygin H."/>
        </authorList>
    </citation>
    <scope>NUCLEOTIDE SEQUENCE [LARGE SCALE GENOMIC DNA]</scope>
    <source>
        <strain evidence="2 3">KC712</strain>
    </source>
</reference>
<dbReference type="Proteomes" id="UP000294543">
    <property type="component" value="Unassembled WGS sequence"/>
</dbReference>
<dbReference type="EMBL" id="SMKP01000004">
    <property type="protein sequence ID" value="TDD25695.1"/>
    <property type="molecule type" value="Genomic_DNA"/>
</dbReference>
<accession>A0A4R4X5X2</accession>
<evidence type="ECO:0000256" key="1">
    <source>
        <dbReference type="SAM" id="MobiDB-lite"/>
    </source>
</evidence>
<proteinExistence type="predicted"/>
<name>A0A4R4X5X2_9ACTN</name>
<dbReference type="RefSeq" id="WP_132503878.1">
    <property type="nucleotide sequence ID" value="NZ_SMKP01000004.1"/>
</dbReference>
<gene>
    <name evidence="2" type="ORF">E1294_01900</name>
</gene>
<dbReference type="AlphaFoldDB" id="A0A4R4X5X2"/>
<evidence type="ECO:0000313" key="3">
    <source>
        <dbReference type="Proteomes" id="UP000294543"/>
    </source>
</evidence>
<dbReference type="OrthoDB" id="3437000at2"/>
<comment type="caution">
    <text evidence="2">The sequence shown here is derived from an EMBL/GenBank/DDBJ whole genome shotgun (WGS) entry which is preliminary data.</text>
</comment>
<sequence length="224" mass="23636">MGGPPQRAAAALGIPGAEHAAVTVGPLTDNRGRSIDTSPAALASWSLLKGRVPGRTDVIVRSRCVGWLQRDDRGRDVARTTDGPVPGSASSNRVQAVTALLAALIAPAPLPDLGPEASTARRPRARSPRERPISSFTPAQLAAAALPDNLPRLPDGSYRVHINDGYDDVELGRVFRSGRRWQALAPDGRVVVHRAATRTEAVDQLLGEPGPLFGDPADTVLHDL</sequence>
<organism evidence="2 3">
    <name type="scientific">Nonomuraea diastatica</name>
    <dbReference type="NCBI Taxonomy" id="1848329"/>
    <lineage>
        <taxon>Bacteria</taxon>
        <taxon>Bacillati</taxon>
        <taxon>Actinomycetota</taxon>
        <taxon>Actinomycetes</taxon>
        <taxon>Streptosporangiales</taxon>
        <taxon>Streptosporangiaceae</taxon>
        <taxon>Nonomuraea</taxon>
    </lineage>
</organism>
<protein>
    <submittedName>
        <fullName evidence="2">Uncharacterized protein</fullName>
    </submittedName>
</protein>
<feature type="region of interest" description="Disordered" evidence="1">
    <location>
        <begin position="112"/>
        <end position="137"/>
    </location>
</feature>